<dbReference type="InterPro" id="IPR028998">
    <property type="entry name" value="RimP_C"/>
</dbReference>
<evidence type="ECO:0000313" key="8">
    <source>
        <dbReference type="Proteomes" id="UP001501442"/>
    </source>
</evidence>
<name>A0ABP8UAY5_9ACTN</name>
<dbReference type="Pfam" id="PF02576">
    <property type="entry name" value="RimP_N"/>
    <property type="match status" value="1"/>
</dbReference>
<dbReference type="PANTHER" id="PTHR33867:SF1">
    <property type="entry name" value="RIBOSOME MATURATION FACTOR RIMP"/>
    <property type="match status" value="1"/>
</dbReference>
<dbReference type="Gene3D" id="3.30.300.70">
    <property type="entry name" value="RimP-like superfamily, N-terminal"/>
    <property type="match status" value="1"/>
</dbReference>
<dbReference type="NCBIfam" id="NF000930">
    <property type="entry name" value="PRK00092.2-2"/>
    <property type="match status" value="1"/>
</dbReference>
<comment type="caution">
    <text evidence="7">The sequence shown here is derived from an EMBL/GenBank/DDBJ whole genome shotgun (WGS) entry which is preliminary data.</text>
</comment>
<dbReference type="InterPro" id="IPR028989">
    <property type="entry name" value="RimP_N"/>
</dbReference>
<evidence type="ECO:0000313" key="7">
    <source>
        <dbReference type="EMBL" id="GAA4626183.1"/>
    </source>
</evidence>
<dbReference type="HAMAP" id="MF_01077">
    <property type="entry name" value="RimP"/>
    <property type="match status" value="1"/>
</dbReference>
<dbReference type="SUPFAM" id="SSF74942">
    <property type="entry name" value="YhbC-like, C-terminal domain"/>
    <property type="match status" value="1"/>
</dbReference>
<keyword evidence="2 3" id="KW-0690">Ribosome biogenesis</keyword>
<evidence type="ECO:0000259" key="6">
    <source>
        <dbReference type="Pfam" id="PF17384"/>
    </source>
</evidence>
<dbReference type="Pfam" id="PF17384">
    <property type="entry name" value="DUF150_C"/>
    <property type="match status" value="1"/>
</dbReference>
<keyword evidence="1 3" id="KW-0963">Cytoplasm</keyword>
<protein>
    <recommendedName>
        <fullName evidence="3">Ribosome maturation factor RimP</fullName>
    </recommendedName>
</protein>
<keyword evidence="8" id="KW-1185">Reference proteome</keyword>
<dbReference type="Proteomes" id="UP001501442">
    <property type="component" value="Unassembled WGS sequence"/>
</dbReference>
<evidence type="ECO:0000256" key="1">
    <source>
        <dbReference type="ARBA" id="ARBA00022490"/>
    </source>
</evidence>
<dbReference type="SUPFAM" id="SSF75420">
    <property type="entry name" value="YhbC-like, N-terminal domain"/>
    <property type="match status" value="1"/>
</dbReference>
<comment type="function">
    <text evidence="3">Required for maturation of 30S ribosomal subunits.</text>
</comment>
<proteinExistence type="inferred from homology"/>
<dbReference type="InterPro" id="IPR035956">
    <property type="entry name" value="RimP_N_sf"/>
</dbReference>
<evidence type="ECO:0000256" key="2">
    <source>
        <dbReference type="ARBA" id="ARBA00022517"/>
    </source>
</evidence>
<evidence type="ECO:0000256" key="3">
    <source>
        <dbReference type="HAMAP-Rule" id="MF_01077"/>
    </source>
</evidence>
<dbReference type="RefSeq" id="WP_345431721.1">
    <property type="nucleotide sequence ID" value="NZ_BAABHK010000004.1"/>
</dbReference>
<sequence>MSVDGRRGSAQAGRRGSGHETRAALMRLLEPVIAGAGFDLEDVIVTPAGKRRQVRVVIDADGGISLDGVADVSQEISHALDESDAMGSGPYVLEVTSPGVDRPLTQPRHWRRAAGRLVHATLAEGGEITGRITSADDTAVVLDSDGREHRLGYDELTRGRVQVEFNRRGDDDGVAGDED</sequence>
<organism evidence="7 8">
    <name type="scientific">Actinoallomurus vinaceus</name>
    <dbReference type="NCBI Taxonomy" id="1080074"/>
    <lineage>
        <taxon>Bacteria</taxon>
        <taxon>Bacillati</taxon>
        <taxon>Actinomycetota</taxon>
        <taxon>Actinomycetes</taxon>
        <taxon>Streptosporangiales</taxon>
        <taxon>Thermomonosporaceae</taxon>
        <taxon>Actinoallomurus</taxon>
    </lineage>
</organism>
<dbReference type="InterPro" id="IPR003728">
    <property type="entry name" value="Ribosome_maturation_RimP"/>
</dbReference>
<dbReference type="PANTHER" id="PTHR33867">
    <property type="entry name" value="RIBOSOME MATURATION FACTOR RIMP"/>
    <property type="match status" value="1"/>
</dbReference>
<accession>A0ABP8UAY5</accession>
<comment type="similarity">
    <text evidence="3">Belongs to the RimP family.</text>
</comment>
<dbReference type="EMBL" id="BAABHK010000004">
    <property type="protein sequence ID" value="GAA4626183.1"/>
    <property type="molecule type" value="Genomic_DNA"/>
</dbReference>
<feature type="region of interest" description="Disordered" evidence="4">
    <location>
        <begin position="1"/>
        <end position="20"/>
    </location>
</feature>
<dbReference type="CDD" id="cd01734">
    <property type="entry name" value="YlxS_C"/>
    <property type="match status" value="1"/>
</dbReference>
<gene>
    <name evidence="3 7" type="primary">rimP</name>
    <name evidence="7" type="ORF">GCM10023196_033350</name>
</gene>
<comment type="subcellular location">
    <subcellularLocation>
        <location evidence="3">Cytoplasm</location>
    </subcellularLocation>
</comment>
<evidence type="ECO:0000256" key="4">
    <source>
        <dbReference type="SAM" id="MobiDB-lite"/>
    </source>
</evidence>
<dbReference type="InterPro" id="IPR036847">
    <property type="entry name" value="RimP_C_sf"/>
</dbReference>
<reference evidence="8" key="1">
    <citation type="journal article" date="2019" name="Int. J. Syst. Evol. Microbiol.">
        <title>The Global Catalogue of Microorganisms (GCM) 10K type strain sequencing project: providing services to taxonomists for standard genome sequencing and annotation.</title>
        <authorList>
            <consortium name="The Broad Institute Genomics Platform"/>
            <consortium name="The Broad Institute Genome Sequencing Center for Infectious Disease"/>
            <person name="Wu L."/>
            <person name="Ma J."/>
        </authorList>
    </citation>
    <scope>NUCLEOTIDE SEQUENCE [LARGE SCALE GENOMIC DNA]</scope>
    <source>
        <strain evidence="8">JCM 17939</strain>
    </source>
</reference>
<evidence type="ECO:0000259" key="5">
    <source>
        <dbReference type="Pfam" id="PF02576"/>
    </source>
</evidence>
<feature type="domain" description="Ribosome maturation factor RimP N-terminal" evidence="5">
    <location>
        <begin position="28"/>
        <end position="101"/>
    </location>
</feature>
<feature type="domain" description="Ribosome maturation factor RimP C-terminal" evidence="6">
    <location>
        <begin position="104"/>
        <end position="165"/>
    </location>
</feature>